<organism evidence="1 2">
    <name type="scientific">Alistipes indistinctus YIT 12060</name>
    <dbReference type="NCBI Taxonomy" id="742725"/>
    <lineage>
        <taxon>Bacteria</taxon>
        <taxon>Pseudomonadati</taxon>
        <taxon>Bacteroidota</taxon>
        <taxon>Bacteroidia</taxon>
        <taxon>Bacteroidales</taxon>
        <taxon>Rikenellaceae</taxon>
        <taxon>Alistipes</taxon>
    </lineage>
</organism>
<comment type="caution">
    <text evidence="1">The sequence shown here is derived from an EMBL/GenBank/DDBJ whole genome shotgun (WGS) entry which is preliminary data.</text>
</comment>
<dbReference type="OrthoDB" id="9803966at2"/>
<dbReference type="Pfam" id="PF12675">
    <property type="entry name" value="DUF3795"/>
    <property type="match status" value="1"/>
</dbReference>
<protein>
    <recommendedName>
        <fullName evidence="3">DUF3795 domain-containing protein</fullName>
    </recommendedName>
</protein>
<dbReference type="Proteomes" id="UP000006008">
    <property type="component" value="Unassembled WGS sequence"/>
</dbReference>
<dbReference type="eggNOG" id="ENOG5032UMQ">
    <property type="taxonomic scope" value="Bacteria"/>
</dbReference>
<dbReference type="InterPro" id="IPR024227">
    <property type="entry name" value="DUF3795"/>
</dbReference>
<dbReference type="RefSeq" id="WP_009133142.1">
    <property type="nucleotide sequence ID" value="NZ_CP102250.1"/>
</dbReference>
<dbReference type="AlphaFoldDB" id="G5H5X6"/>
<evidence type="ECO:0000313" key="2">
    <source>
        <dbReference type="Proteomes" id="UP000006008"/>
    </source>
</evidence>
<dbReference type="EMBL" id="ADLD01000004">
    <property type="protein sequence ID" value="EHB93070.1"/>
    <property type="molecule type" value="Genomic_DNA"/>
</dbReference>
<dbReference type="GeneID" id="92816758"/>
<accession>G5H5X6</accession>
<reference evidence="1 2" key="1">
    <citation type="submission" date="2011-08" db="EMBL/GenBank/DDBJ databases">
        <title>The Genome Sequence of Alistipes indistinctus YIT 12060.</title>
        <authorList>
            <consortium name="The Broad Institute Genome Sequencing Platform"/>
            <person name="Earl A."/>
            <person name="Ward D."/>
            <person name="Feldgarden M."/>
            <person name="Gevers D."/>
            <person name="Morotomi M."/>
            <person name="Young S.K."/>
            <person name="Zeng Q."/>
            <person name="Gargeya S."/>
            <person name="Fitzgerald M."/>
            <person name="Haas B."/>
            <person name="Abouelleil A."/>
            <person name="Alvarado L."/>
            <person name="Arachchi H.M."/>
            <person name="Berlin A."/>
            <person name="Brown A."/>
            <person name="Chapman S.B."/>
            <person name="Chen Z."/>
            <person name="Dunbar C."/>
            <person name="Freedman E."/>
            <person name="Gearin G."/>
            <person name="Gellesch M."/>
            <person name="Goldberg J."/>
            <person name="Griggs A."/>
            <person name="Gujja S."/>
            <person name="Heiman D."/>
            <person name="Howarth C."/>
            <person name="Larson L."/>
            <person name="Lui A."/>
            <person name="MacDonald P.J.P."/>
            <person name="Montmayeur A."/>
            <person name="Murphy C."/>
            <person name="Neiman D."/>
            <person name="Pearson M."/>
            <person name="Priest M."/>
            <person name="Roberts A."/>
            <person name="Saif S."/>
            <person name="Shea T."/>
            <person name="Shenoy N."/>
            <person name="Sisk P."/>
            <person name="Stolte C."/>
            <person name="Sykes S."/>
            <person name="Wortman J."/>
            <person name="Nusbaum C."/>
            <person name="Birren B."/>
        </authorList>
    </citation>
    <scope>NUCLEOTIDE SEQUENCE [LARGE SCALE GENOMIC DNA]</scope>
    <source>
        <strain evidence="1 2">YIT 12060</strain>
    </source>
</reference>
<evidence type="ECO:0008006" key="3">
    <source>
        <dbReference type="Google" id="ProtNLM"/>
    </source>
</evidence>
<evidence type="ECO:0000313" key="1">
    <source>
        <dbReference type="EMBL" id="EHB93070.1"/>
    </source>
</evidence>
<keyword evidence="2" id="KW-1185">Reference proteome</keyword>
<sequence length="116" mass="12731">MKKRLIACCGLDCESCDARRATLTDDNELRETTARKWSEMNGAPEITAATVNCMGCRTEGVKFAYCSEYCEIRKCVYAKGFETCGDCKELDGCRIVGAVLQHAPGAKENLLSGLYV</sequence>
<proteinExistence type="predicted"/>
<dbReference type="HOGENOM" id="CLU_168035_0_0_10"/>
<dbReference type="STRING" id="742725.HMPREF9450_00336"/>
<gene>
    <name evidence="1" type="ORF">HMPREF9450_00336</name>
</gene>
<name>G5H5X6_9BACT</name>